<name>A0AAV4XCU7_CAEEX</name>
<evidence type="ECO:0000313" key="2">
    <source>
        <dbReference type="EMBL" id="GIY93007.1"/>
    </source>
</evidence>
<organism evidence="2 3">
    <name type="scientific">Caerostris extrusa</name>
    <name type="common">Bark spider</name>
    <name type="synonym">Caerostris bankana</name>
    <dbReference type="NCBI Taxonomy" id="172846"/>
    <lineage>
        <taxon>Eukaryota</taxon>
        <taxon>Metazoa</taxon>
        <taxon>Ecdysozoa</taxon>
        <taxon>Arthropoda</taxon>
        <taxon>Chelicerata</taxon>
        <taxon>Arachnida</taxon>
        <taxon>Araneae</taxon>
        <taxon>Araneomorphae</taxon>
        <taxon>Entelegynae</taxon>
        <taxon>Araneoidea</taxon>
        <taxon>Araneidae</taxon>
        <taxon>Caerostris</taxon>
    </lineage>
</organism>
<feature type="compositionally biased region" description="Polar residues" evidence="1">
    <location>
        <begin position="10"/>
        <end position="21"/>
    </location>
</feature>
<feature type="region of interest" description="Disordered" evidence="1">
    <location>
        <begin position="1"/>
        <end position="21"/>
    </location>
</feature>
<reference evidence="2 3" key="1">
    <citation type="submission" date="2021-06" db="EMBL/GenBank/DDBJ databases">
        <title>Caerostris extrusa draft genome.</title>
        <authorList>
            <person name="Kono N."/>
            <person name="Arakawa K."/>
        </authorList>
    </citation>
    <scope>NUCLEOTIDE SEQUENCE [LARGE SCALE GENOMIC DNA]</scope>
</reference>
<dbReference type="EMBL" id="BPLR01017610">
    <property type="protein sequence ID" value="GIY93007.1"/>
    <property type="molecule type" value="Genomic_DNA"/>
</dbReference>
<keyword evidence="3" id="KW-1185">Reference proteome</keyword>
<comment type="caution">
    <text evidence="2">The sequence shown here is derived from an EMBL/GenBank/DDBJ whole genome shotgun (WGS) entry which is preliminary data.</text>
</comment>
<gene>
    <name evidence="2" type="ORF">CEXT_27001</name>
</gene>
<protein>
    <submittedName>
        <fullName evidence="2">Uncharacterized protein</fullName>
    </submittedName>
</protein>
<sequence>MNHYHHPNFNPLNSNGELKSTQRGMGSSIIHLAIIHNNSRPIFLRARRNLLRRCIEGEVAEQKKSRNGVSSPERMQAQDCFVDTRQTRVSWAEIIS</sequence>
<dbReference type="Proteomes" id="UP001054945">
    <property type="component" value="Unassembled WGS sequence"/>
</dbReference>
<accession>A0AAV4XCU7</accession>
<evidence type="ECO:0000256" key="1">
    <source>
        <dbReference type="SAM" id="MobiDB-lite"/>
    </source>
</evidence>
<evidence type="ECO:0000313" key="3">
    <source>
        <dbReference type="Proteomes" id="UP001054945"/>
    </source>
</evidence>
<dbReference type="AlphaFoldDB" id="A0AAV4XCU7"/>
<proteinExistence type="predicted"/>